<evidence type="ECO:0000313" key="4">
    <source>
        <dbReference type="Proteomes" id="UP000284109"/>
    </source>
</evidence>
<comment type="caution">
    <text evidence="3">The sequence shown here is derived from an EMBL/GenBank/DDBJ whole genome shotgun (WGS) entry which is preliminary data.</text>
</comment>
<feature type="domain" description="Flavodoxin-like fold" evidence="2">
    <location>
        <begin position="25"/>
        <end position="145"/>
    </location>
</feature>
<dbReference type="GO" id="GO:0009055">
    <property type="term" value="F:electron transfer activity"/>
    <property type="evidence" value="ECO:0007669"/>
    <property type="project" value="TreeGrafter"/>
</dbReference>
<keyword evidence="4" id="KW-1185">Reference proteome</keyword>
<sequence length="220" mass="25511">MVAHPQIDNSSTEQFLKRGAELVQADWHHLDELVTFSIAKERQLLVDAQRIIFQFPMYWYTAPASLINWQTKILSNKFLQTSLSGKELGIVVTTGQPAKAFKTGGAVGYTLDQILTPYQVLARQAQMKFLPIFAIYQFYYLSETAQLQLLMDYQRYLSQQFPDSLENRSQWYLQYFTQHHLADNDNKNLIKATFSQITQELDNAQTTLNLIKQDEDDTLE</sequence>
<name>A0A3R6ZCJ5_9LACO</name>
<keyword evidence="1" id="KW-0560">Oxidoreductase</keyword>
<evidence type="ECO:0000259" key="2">
    <source>
        <dbReference type="Pfam" id="PF02525"/>
    </source>
</evidence>
<dbReference type="InterPro" id="IPR003680">
    <property type="entry name" value="Flavodoxin_fold"/>
</dbReference>
<protein>
    <submittedName>
        <fullName evidence="3">Flavodoxin family protein</fullName>
    </submittedName>
</protein>
<accession>A0A3R6ZCJ5</accession>
<organism evidence="3 4">
    <name type="scientific">Bombilactobacillus bombi</name>
    <dbReference type="NCBI Taxonomy" id="1303590"/>
    <lineage>
        <taxon>Bacteria</taxon>
        <taxon>Bacillati</taxon>
        <taxon>Bacillota</taxon>
        <taxon>Bacilli</taxon>
        <taxon>Lactobacillales</taxon>
        <taxon>Lactobacillaceae</taxon>
        <taxon>Bombilactobacillus</taxon>
    </lineage>
</organism>
<dbReference type="PANTHER" id="PTHR47307">
    <property type="entry name" value="GLUTATHIONE-REGULATED POTASSIUM-EFFLUX SYSTEM ANCILLARY PROTEIN KEFG"/>
    <property type="match status" value="1"/>
</dbReference>
<dbReference type="InterPro" id="IPR046980">
    <property type="entry name" value="KefG/KefF"/>
</dbReference>
<dbReference type="Proteomes" id="UP000284109">
    <property type="component" value="Unassembled WGS sequence"/>
</dbReference>
<gene>
    <name evidence="3" type="ORF">DS831_05515</name>
</gene>
<dbReference type="Pfam" id="PF02525">
    <property type="entry name" value="Flavodoxin_2"/>
    <property type="match status" value="1"/>
</dbReference>
<evidence type="ECO:0000313" key="3">
    <source>
        <dbReference type="EMBL" id="RHW50268.1"/>
    </source>
</evidence>
<dbReference type="GO" id="GO:0003955">
    <property type="term" value="F:NAD(P)H dehydrogenase (quinone) activity"/>
    <property type="evidence" value="ECO:0007669"/>
    <property type="project" value="TreeGrafter"/>
</dbReference>
<dbReference type="AlphaFoldDB" id="A0A3R6ZCJ5"/>
<dbReference type="InterPro" id="IPR029039">
    <property type="entry name" value="Flavoprotein-like_sf"/>
</dbReference>
<dbReference type="OrthoDB" id="9798454at2"/>
<reference evidence="3 4" key="1">
    <citation type="submission" date="2018-07" db="EMBL/GenBank/DDBJ databases">
        <title>Genome sequences of six Lactobacillus spp. isolated from bumble bee guts.</title>
        <authorList>
            <person name="Motta E.V.S."/>
            <person name="Moran N.A."/>
        </authorList>
    </citation>
    <scope>NUCLEOTIDE SEQUENCE [LARGE SCALE GENOMIC DNA]</scope>
    <source>
        <strain evidence="3 4">BI-1.1</strain>
    </source>
</reference>
<dbReference type="PANTHER" id="PTHR47307:SF1">
    <property type="entry name" value="GLUTATHIONE-REGULATED POTASSIUM-EFFLUX SYSTEM ANCILLARY PROTEIN KEFG"/>
    <property type="match status" value="1"/>
</dbReference>
<proteinExistence type="predicted"/>
<evidence type="ECO:0000256" key="1">
    <source>
        <dbReference type="ARBA" id="ARBA00023002"/>
    </source>
</evidence>
<dbReference type="SUPFAM" id="SSF52218">
    <property type="entry name" value="Flavoproteins"/>
    <property type="match status" value="1"/>
</dbReference>
<dbReference type="GO" id="GO:0010181">
    <property type="term" value="F:FMN binding"/>
    <property type="evidence" value="ECO:0007669"/>
    <property type="project" value="TreeGrafter"/>
</dbReference>
<dbReference type="Gene3D" id="3.40.50.360">
    <property type="match status" value="1"/>
</dbReference>
<dbReference type="EMBL" id="QOCR01000004">
    <property type="protein sequence ID" value="RHW50268.1"/>
    <property type="molecule type" value="Genomic_DNA"/>
</dbReference>